<protein>
    <recommendedName>
        <fullName evidence="3 13">Flagellar biosynthesis protein FlhF</fullName>
    </recommendedName>
</protein>
<dbReference type="PANTHER" id="PTHR43134:SF3">
    <property type="entry name" value="FLAGELLAR BIOSYNTHESIS PROTEIN FLHF"/>
    <property type="match status" value="1"/>
</dbReference>
<organism evidence="17 18">
    <name type="scientific">Candidatus Ozemobacter sibiricus</name>
    <dbReference type="NCBI Taxonomy" id="2268124"/>
    <lineage>
        <taxon>Bacteria</taxon>
        <taxon>Candidatus Ozemobacteria</taxon>
        <taxon>Candidatus Ozemobacterales</taxon>
        <taxon>Candidatus Ozemobacteraceae</taxon>
        <taxon>Candidatus Ozemobacter</taxon>
    </lineage>
</organism>
<keyword evidence="11" id="KW-1006">Bacterial flagellum protein export</keyword>
<evidence type="ECO:0000256" key="7">
    <source>
        <dbReference type="ARBA" id="ARBA00022795"/>
    </source>
</evidence>
<dbReference type="AlphaFoldDB" id="A0A367ZD40"/>
<keyword evidence="7" id="KW-1005">Bacterial flagellum biogenesis</keyword>
<evidence type="ECO:0000256" key="13">
    <source>
        <dbReference type="NCBIfam" id="TIGR03499"/>
    </source>
</evidence>
<proteinExistence type="inferred from homology"/>
<evidence type="ECO:0000256" key="10">
    <source>
        <dbReference type="ARBA" id="ARBA00023136"/>
    </source>
</evidence>
<dbReference type="GO" id="GO:0006614">
    <property type="term" value="P:SRP-dependent cotranslational protein targeting to membrane"/>
    <property type="evidence" value="ECO:0007669"/>
    <property type="project" value="UniProtKB-UniRule"/>
</dbReference>
<evidence type="ECO:0000256" key="5">
    <source>
        <dbReference type="ARBA" id="ARBA00022475"/>
    </source>
</evidence>
<dbReference type="NCBIfam" id="TIGR03499">
    <property type="entry name" value="FlhF"/>
    <property type="match status" value="1"/>
</dbReference>
<evidence type="ECO:0000313" key="17">
    <source>
        <dbReference type="EMBL" id="RCK75261.1"/>
    </source>
</evidence>
<dbReference type="InterPro" id="IPR020006">
    <property type="entry name" value="FlhF"/>
</dbReference>
<dbReference type="Gene3D" id="3.40.50.300">
    <property type="entry name" value="P-loop containing nucleotide triphosphate hydrolases"/>
    <property type="match status" value="1"/>
</dbReference>
<feature type="compositionally biased region" description="Pro residues" evidence="14">
    <location>
        <begin position="87"/>
        <end position="104"/>
    </location>
</feature>
<evidence type="ECO:0000256" key="4">
    <source>
        <dbReference type="ARBA" id="ARBA00022448"/>
    </source>
</evidence>
<evidence type="ECO:0000256" key="11">
    <source>
        <dbReference type="ARBA" id="ARBA00023225"/>
    </source>
</evidence>
<dbReference type="SMART" id="SM00962">
    <property type="entry name" value="SRP54"/>
    <property type="match status" value="1"/>
</dbReference>
<evidence type="ECO:0000259" key="15">
    <source>
        <dbReference type="SMART" id="SM00382"/>
    </source>
</evidence>
<evidence type="ECO:0000256" key="1">
    <source>
        <dbReference type="ARBA" id="ARBA00004413"/>
    </source>
</evidence>
<feature type="domain" description="SRP54-type proteins GTP-binding" evidence="16">
    <location>
        <begin position="305"/>
        <end position="498"/>
    </location>
</feature>
<evidence type="ECO:0000256" key="9">
    <source>
        <dbReference type="ARBA" id="ARBA00023134"/>
    </source>
</evidence>
<evidence type="ECO:0000259" key="16">
    <source>
        <dbReference type="SMART" id="SM00962"/>
    </source>
</evidence>
<dbReference type="InterPro" id="IPR003593">
    <property type="entry name" value="AAA+_ATPase"/>
</dbReference>
<dbReference type="SMART" id="SM00382">
    <property type="entry name" value="AAA"/>
    <property type="match status" value="1"/>
</dbReference>
<dbReference type="InterPro" id="IPR027417">
    <property type="entry name" value="P-loop_NTPase"/>
</dbReference>
<dbReference type="GO" id="GO:0015031">
    <property type="term" value="P:protein transport"/>
    <property type="evidence" value="ECO:0007669"/>
    <property type="project" value="UniProtKB-KW"/>
</dbReference>
<dbReference type="GO" id="GO:0003924">
    <property type="term" value="F:GTPase activity"/>
    <property type="evidence" value="ECO:0007669"/>
    <property type="project" value="UniProtKB-UniRule"/>
</dbReference>
<keyword evidence="5" id="KW-1003">Cell membrane</keyword>
<evidence type="ECO:0000256" key="3">
    <source>
        <dbReference type="ARBA" id="ARBA00014919"/>
    </source>
</evidence>
<gene>
    <name evidence="17" type="ORF">OZSIB_4345</name>
</gene>
<comment type="similarity">
    <text evidence="2">Belongs to the GTP-binding SRP family.</text>
</comment>
<evidence type="ECO:0000313" key="18">
    <source>
        <dbReference type="Proteomes" id="UP000252355"/>
    </source>
</evidence>
<evidence type="ECO:0000256" key="14">
    <source>
        <dbReference type="SAM" id="MobiDB-lite"/>
    </source>
</evidence>
<dbReference type="FunFam" id="3.40.50.300:FF:000695">
    <property type="entry name" value="Flagellar biosynthesis regulator FlhF"/>
    <property type="match status" value="1"/>
</dbReference>
<keyword evidence="17" id="KW-0969">Cilium</keyword>
<comment type="function">
    <text evidence="12">Necessary for flagellar biosynthesis. May be involved in translocation of the flagellum.</text>
</comment>
<accession>A0A367ZD40</accession>
<dbReference type="GO" id="GO:0005886">
    <property type="term" value="C:plasma membrane"/>
    <property type="evidence" value="ECO:0007669"/>
    <property type="project" value="UniProtKB-SubCell"/>
</dbReference>
<dbReference type="Pfam" id="PF00448">
    <property type="entry name" value="SRP54"/>
    <property type="match status" value="1"/>
</dbReference>
<keyword evidence="10" id="KW-0472">Membrane</keyword>
<evidence type="ECO:0000256" key="6">
    <source>
        <dbReference type="ARBA" id="ARBA00022741"/>
    </source>
</evidence>
<keyword evidence="4" id="KW-0813">Transport</keyword>
<comment type="subcellular location">
    <subcellularLocation>
        <location evidence="1">Cell membrane</location>
        <topology evidence="1">Peripheral membrane protein</topology>
        <orientation evidence="1">Cytoplasmic side</orientation>
    </subcellularLocation>
</comment>
<evidence type="ECO:0000256" key="8">
    <source>
        <dbReference type="ARBA" id="ARBA00022927"/>
    </source>
</evidence>
<dbReference type="Proteomes" id="UP000252355">
    <property type="component" value="Unassembled WGS sequence"/>
</dbReference>
<keyword evidence="6" id="KW-0547">Nucleotide-binding</keyword>
<dbReference type="SUPFAM" id="SSF52540">
    <property type="entry name" value="P-loop containing nucleoside triphosphate hydrolases"/>
    <property type="match status" value="1"/>
</dbReference>
<dbReference type="InterPro" id="IPR000897">
    <property type="entry name" value="SRP54_GTPase_dom"/>
</dbReference>
<dbReference type="GO" id="GO:0005525">
    <property type="term" value="F:GTP binding"/>
    <property type="evidence" value="ECO:0007669"/>
    <property type="project" value="UniProtKB-UniRule"/>
</dbReference>
<keyword evidence="9" id="KW-0342">GTP-binding</keyword>
<dbReference type="EMBL" id="QOQW01000041">
    <property type="protein sequence ID" value="RCK75261.1"/>
    <property type="molecule type" value="Genomic_DNA"/>
</dbReference>
<feature type="region of interest" description="Disordered" evidence="14">
    <location>
        <begin position="81"/>
        <end position="137"/>
    </location>
</feature>
<comment type="caution">
    <text evidence="17">The sequence shown here is derived from an EMBL/GenBank/DDBJ whole genome shotgun (WGS) entry which is preliminary data.</text>
</comment>
<dbReference type="Gene3D" id="1.20.120.1380">
    <property type="entry name" value="Flagellar FlhF biosynthesis protein, N domain"/>
    <property type="match status" value="1"/>
</dbReference>
<keyword evidence="17" id="KW-0282">Flagellum</keyword>
<dbReference type="PANTHER" id="PTHR43134">
    <property type="entry name" value="SIGNAL RECOGNITION PARTICLE RECEPTOR SUBUNIT ALPHA"/>
    <property type="match status" value="1"/>
</dbReference>
<dbReference type="CDD" id="cd17873">
    <property type="entry name" value="FlhF"/>
    <property type="match status" value="1"/>
</dbReference>
<evidence type="ECO:0000256" key="12">
    <source>
        <dbReference type="ARBA" id="ARBA00025337"/>
    </source>
</evidence>
<feature type="domain" description="AAA+ ATPase" evidence="15">
    <location>
        <begin position="304"/>
        <end position="452"/>
    </location>
</feature>
<dbReference type="GO" id="GO:0005047">
    <property type="term" value="F:signal recognition particle binding"/>
    <property type="evidence" value="ECO:0007669"/>
    <property type="project" value="TreeGrafter"/>
</dbReference>
<name>A0A367ZD40_9BACT</name>
<reference evidence="17 18" key="1">
    <citation type="submission" date="2018-05" db="EMBL/GenBank/DDBJ databases">
        <title>A metagenomic window into the 2 km-deep terrestrial subsurface aquifer revealed taxonomically and functionally diverse microbial community comprising novel uncultured bacterial lineages.</title>
        <authorList>
            <person name="Kadnikov V.V."/>
            <person name="Mardanov A.V."/>
            <person name="Beletsky A.V."/>
            <person name="Banks D."/>
            <person name="Pimenov N.V."/>
            <person name="Frank Y.A."/>
            <person name="Karnachuk O.V."/>
            <person name="Ravin N.V."/>
        </authorList>
    </citation>
    <scope>NUCLEOTIDE SEQUENCE [LARGE SCALE GENOMIC DNA]</scope>
    <source>
        <strain evidence="17">BY5</strain>
    </source>
</reference>
<keyword evidence="8" id="KW-0653">Protein transport</keyword>
<sequence length="498" mass="55017">MIKRFVADSYFEALLKAQAELGEDAVVVTSRTFKDTKWGGIYSREMVELTAMAAKAQPASTRPARSAPLRPVPAEELHLDPVTFTPAPVPPPRPPAPPSPPPSPSTLRPATKPLPGCSPAPCRPRPHIPSGTGRQAHTIRSIQTGEDDPHPQAAPSQPETDLLHEDRVAKLLDAILNTRGNRGGKGSAAAPETLVGPEMRNSATFQHFTQKLEEIVTLLNDMQKKTHQALQATPSLLPGMQFLRERLEAIEMPPHVLDDLFVCLTRDFPLAVQRDPKLVQEEFTRCLARKLRFLEEPVSETGPRPQVHILFGPTGVGKTTTIAKLAATFSLDVVKRQSVALVTTDTFRIGATGQLAQYAQLIEAALEIAYTPEDIPELLDRFKAKDIILVDTAGRCQKEEQELKELKRFIDRFPCSTRYLVLSATTKYSDMVENVSRFGKVGFNHLIFTKIDETNSVGPLLALLLETSASLAYITYGQQVPVDFQNAKLDFFLQRLFP</sequence>
<keyword evidence="17" id="KW-0966">Cell projection</keyword>
<evidence type="ECO:0000256" key="2">
    <source>
        <dbReference type="ARBA" id="ARBA00008531"/>
    </source>
</evidence>
<dbReference type="GO" id="GO:0044781">
    <property type="term" value="P:bacterial-type flagellum organization"/>
    <property type="evidence" value="ECO:0007669"/>
    <property type="project" value="UniProtKB-UniRule"/>
</dbReference>
<dbReference type="InterPro" id="IPR047040">
    <property type="entry name" value="FlhF__GTPase_dom"/>
</dbReference>